<dbReference type="InterPro" id="IPR023750">
    <property type="entry name" value="RbsD-like_sf"/>
</dbReference>
<dbReference type="EC" id="5.1.3.29" evidence="7"/>
<evidence type="ECO:0000313" key="5">
    <source>
        <dbReference type="EMBL" id="CAI3612012.1"/>
    </source>
</evidence>
<dbReference type="Gene3D" id="3.40.1650.10">
    <property type="entry name" value="RbsD-like domain"/>
    <property type="match status" value="1"/>
</dbReference>
<comment type="catalytic activity">
    <reaction evidence="1">
        <text>beta-D-ribopyranose = beta-D-ribofuranose</text>
        <dbReference type="Rhea" id="RHEA:25432"/>
        <dbReference type="ChEBI" id="CHEBI:27476"/>
        <dbReference type="ChEBI" id="CHEBI:47002"/>
        <dbReference type="EC" id="5.4.99.62"/>
    </reaction>
</comment>
<dbReference type="EMBL" id="CAKJVE010000004">
    <property type="protein sequence ID" value="CAG9707228.1"/>
    <property type="molecule type" value="Genomic_DNA"/>
</dbReference>
<dbReference type="GeneID" id="68877838"/>
<reference evidence="4" key="3">
    <citation type="submission" date="2021-10" db="EMBL/GenBank/DDBJ databases">
        <authorList>
            <person name="Mesa V."/>
        </authorList>
    </citation>
    <scope>NUCLEOTIDE SEQUENCE</scope>
    <source>
        <strain evidence="4">CC3_PB</strain>
    </source>
</reference>
<dbReference type="PANTHER" id="PTHR31690">
    <property type="entry name" value="FUCOSE MUTAROTASE"/>
    <property type="match status" value="1"/>
</dbReference>
<sequence length="142" mass="15903">MLNKIPKILSPELVKTLMEMGHGDTIVIADGNFPSETCGKKVVRSDGHGVPELLDAILELFPLDIKYSEAPFGLMEVVKGDTIVPVIWDEYNSILDKHHDNRPNVEYIERFEFYERAKKAYAVIATGEKAVYANILLTKGVV</sequence>
<name>A0A2A7MJT5_9CLOT</name>
<dbReference type="OrthoDB" id="9805009at2"/>
<reference evidence="7 9" key="2">
    <citation type="submission" date="2018-06" db="EMBL/GenBank/DDBJ databases">
        <authorList>
            <consortium name="IHU Genomes"/>
        </authorList>
    </citation>
    <scope>NUCLEOTIDE SEQUENCE [LARGE SCALE GENOMIC DNA]</scope>
    <source>
        <strain evidence="7 9">NEC25</strain>
    </source>
</reference>
<dbReference type="PANTHER" id="PTHR31690:SF4">
    <property type="entry name" value="FUCOSE MUTAROTASE"/>
    <property type="match status" value="1"/>
</dbReference>
<organism evidence="6 8">
    <name type="scientific">Clostridium neonatale</name>
    <dbReference type="NCBI Taxonomy" id="137838"/>
    <lineage>
        <taxon>Bacteria</taxon>
        <taxon>Bacillati</taxon>
        <taxon>Bacillota</taxon>
        <taxon>Clostridia</taxon>
        <taxon>Eubacteriales</taxon>
        <taxon>Clostridiaceae</taxon>
        <taxon>Clostridium</taxon>
    </lineage>
</organism>
<dbReference type="SUPFAM" id="SSF102546">
    <property type="entry name" value="RbsD-like"/>
    <property type="match status" value="1"/>
</dbReference>
<reference evidence="6 8" key="1">
    <citation type="submission" date="2017-10" db="EMBL/GenBank/DDBJ databases">
        <title>Effective Description of Clostridium neonatale sp. nov. linked to necrotizing enterocolitis in neonates and a clarification of species assignable to the genus Clostridium (Prazmowski 1880) emend. Lawson and Rainey 2016.</title>
        <authorList>
            <person name="Bernard K."/>
            <person name="Burdz T."/>
            <person name="Wiebe D."/>
            <person name="Balcewich B."/>
            <person name="Alfa M."/>
            <person name="Bernier A.-M."/>
        </authorList>
    </citation>
    <scope>NUCLEOTIDE SEQUENCE [LARGE SCALE GENOMIC DNA]</scope>
    <source>
        <strain evidence="6 8">LCDC99A005</strain>
    </source>
</reference>
<dbReference type="InterPro" id="IPR050443">
    <property type="entry name" value="RbsD/FucU_mutarotase"/>
</dbReference>
<reference evidence="5" key="4">
    <citation type="submission" date="2022-10" db="EMBL/GenBank/DDBJ databases">
        <authorList>
            <person name="Aires J."/>
            <person name="Mesa V."/>
        </authorList>
    </citation>
    <scope>NUCLEOTIDE SEQUENCE</scope>
    <source>
        <strain evidence="5">Clostridium neonatale JD116</strain>
    </source>
</reference>
<dbReference type="GO" id="GO:0006004">
    <property type="term" value="P:fucose metabolic process"/>
    <property type="evidence" value="ECO:0007669"/>
    <property type="project" value="TreeGrafter"/>
</dbReference>
<evidence type="ECO:0000313" key="6">
    <source>
        <dbReference type="EMBL" id="PEG31398.1"/>
    </source>
</evidence>
<dbReference type="STRING" id="137838.GCA_001458595_02813"/>
<accession>A0A2A7MJT5</accession>
<dbReference type="EC" id="5.4.99.62" evidence="4"/>
<protein>
    <submittedName>
        <fullName evidence="6">Fucose isomerase</fullName>
    </submittedName>
    <submittedName>
        <fullName evidence="4 7">L-fucose mutarotase</fullName>
        <ecNumber evidence="7">5.1.3.29</ecNumber>
        <ecNumber evidence="4">5.4.99.62</ecNumber>
    </submittedName>
</protein>
<keyword evidence="8" id="KW-1185">Reference proteome</keyword>
<dbReference type="GO" id="GO:0042806">
    <property type="term" value="F:fucose binding"/>
    <property type="evidence" value="ECO:0007669"/>
    <property type="project" value="TreeGrafter"/>
</dbReference>
<dbReference type="Pfam" id="PF05025">
    <property type="entry name" value="RbsD_FucU"/>
    <property type="match status" value="1"/>
</dbReference>
<evidence type="ECO:0000313" key="9">
    <source>
        <dbReference type="Proteomes" id="UP000431451"/>
    </source>
</evidence>
<evidence type="ECO:0000256" key="3">
    <source>
        <dbReference type="ARBA" id="ARBA00036324"/>
    </source>
</evidence>
<dbReference type="Proteomes" id="UP001189143">
    <property type="component" value="Unassembled WGS sequence"/>
</dbReference>
<gene>
    <name evidence="7" type="primary">fucU_2</name>
    <name evidence="4" type="synonym">fucU</name>
    <name evidence="5" type="ORF">CNEO2_370029</name>
    <name evidence="4" type="ORF">CNEO_42911</name>
    <name evidence="7" type="ORF">CNEONATNEC25_02440</name>
    <name evidence="6" type="ORF">CQ394_06720</name>
</gene>
<dbReference type="RefSeq" id="WP_058295555.1">
    <property type="nucleotide sequence ID" value="NZ_CAKJVD010000041.1"/>
</dbReference>
<evidence type="ECO:0000256" key="2">
    <source>
        <dbReference type="ARBA" id="ARBA00023235"/>
    </source>
</evidence>
<dbReference type="InterPro" id="IPR007721">
    <property type="entry name" value="RbsD_FucU"/>
</dbReference>
<keyword evidence="2 6" id="KW-0413">Isomerase</keyword>
<dbReference type="EMBL" id="UWJD01000002">
    <property type="protein sequence ID" value="VCT84839.1"/>
    <property type="molecule type" value="Genomic_DNA"/>
</dbReference>
<dbReference type="AlphaFoldDB" id="A0A2A7MJT5"/>
<evidence type="ECO:0000313" key="7">
    <source>
        <dbReference type="EMBL" id="VCT84839.1"/>
    </source>
</evidence>
<dbReference type="EMBL" id="PDCJ01000001">
    <property type="protein sequence ID" value="PEG31398.1"/>
    <property type="molecule type" value="Genomic_DNA"/>
</dbReference>
<dbReference type="GO" id="GO:0036373">
    <property type="term" value="F:L-fucose mutarotase activity"/>
    <property type="evidence" value="ECO:0007669"/>
    <property type="project" value="UniProtKB-EC"/>
</dbReference>
<evidence type="ECO:0000256" key="1">
    <source>
        <dbReference type="ARBA" id="ARBA00000223"/>
    </source>
</evidence>
<evidence type="ECO:0000313" key="4">
    <source>
        <dbReference type="EMBL" id="CAG9707228.1"/>
    </source>
</evidence>
<dbReference type="GO" id="GO:0062193">
    <property type="term" value="F:D-ribose pyranase activity"/>
    <property type="evidence" value="ECO:0007669"/>
    <property type="project" value="UniProtKB-EC"/>
</dbReference>
<dbReference type="Proteomes" id="UP000789738">
    <property type="component" value="Unassembled WGS sequence"/>
</dbReference>
<dbReference type="Proteomes" id="UP000431451">
    <property type="component" value="Unassembled WGS sequence"/>
</dbReference>
<dbReference type="Proteomes" id="UP000220840">
    <property type="component" value="Unassembled WGS sequence"/>
</dbReference>
<comment type="catalytic activity">
    <reaction evidence="3">
        <text>alpha-L-fucose = beta-L-fucose</text>
        <dbReference type="Rhea" id="RHEA:25580"/>
        <dbReference type="ChEBI" id="CHEBI:42548"/>
        <dbReference type="ChEBI" id="CHEBI:42589"/>
        <dbReference type="EC" id="5.1.3.29"/>
    </reaction>
</comment>
<proteinExistence type="predicted"/>
<evidence type="ECO:0000313" key="8">
    <source>
        <dbReference type="Proteomes" id="UP000220840"/>
    </source>
</evidence>
<dbReference type="EMBL" id="CAMTCP010000234">
    <property type="protein sequence ID" value="CAI3612012.1"/>
    <property type="molecule type" value="Genomic_DNA"/>
</dbReference>